<feature type="compositionally biased region" description="Basic and acidic residues" evidence="1">
    <location>
        <begin position="26"/>
        <end position="38"/>
    </location>
</feature>
<feature type="compositionally biased region" description="Polar residues" evidence="1">
    <location>
        <begin position="179"/>
        <end position="194"/>
    </location>
</feature>
<feature type="region of interest" description="Disordered" evidence="1">
    <location>
        <begin position="166"/>
        <end position="194"/>
    </location>
</feature>
<dbReference type="EMBL" id="KZ819612">
    <property type="protein sequence ID" value="PWN31304.1"/>
    <property type="molecule type" value="Genomic_DNA"/>
</dbReference>
<evidence type="ECO:0000313" key="2">
    <source>
        <dbReference type="EMBL" id="PWN31304.1"/>
    </source>
</evidence>
<feature type="compositionally biased region" description="Low complexity" evidence="1">
    <location>
        <begin position="60"/>
        <end position="73"/>
    </location>
</feature>
<keyword evidence="3" id="KW-1185">Reference proteome</keyword>
<gene>
    <name evidence="2" type="ORF">FA14DRAFT_162794</name>
</gene>
<dbReference type="Proteomes" id="UP000245771">
    <property type="component" value="Unassembled WGS sequence"/>
</dbReference>
<protein>
    <submittedName>
        <fullName evidence="2">Uncharacterized protein</fullName>
    </submittedName>
</protein>
<dbReference type="InParanoid" id="A0A316V211"/>
<proteinExistence type="predicted"/>
<dbReference type="RefSeq" id="XP_025351606.1">
    <property type="nucleotide sequence ID" value="XM_025499760.1"/>
</dbReference>
<organism evidence="2 3">
    <name type="scientific">Meira miltonrushii</name>
    <dbReference type="NCBI Taxonomy" id="1280837"/>
    <lineage>
        <taxon>Eukaryota</taxon>
        <taxon>Fungi</taxon>
        <taxon>Dikarya</taxon>
        <taxon>Basidiomycota</taxon>
        <taxon>Ustilaginomycotina</taxon>
        <taxon>Exobasidiomycetes</taxon>
        <taxon>Exobasidiales</taxon>
        <taxon>Brachybasidiaceae</taxon>
        <taxon>Meira</taxon>
    </lineage>
</organism>
<reference evidence="2 3" key="1">
    <citation type="journal article" date="2018" name="Mol. Biol. Evol.">
        <title>Broad Genomic Sampling Reveals a Smut Pathogenic Ancestry of the Fungal Clade Ustilaginomycotina.</title>
        <authorList>
            <person name="Kijpornyongpan T."/>
            <person name="Mondo S.J."/>
            <person name="Barry K."/>
            <person name="Sandor L."/>
            <person name="Lee J."/>
            <person name="Lipzen A."/>
            <person name="Pangilinan J."/>
            <person name="LaButti K."/>
            <person name="Hainaut M."/>
            <person name="Henrissat B."/>
            <person name="Grigoriev I.V."/>
            <person name="Spatafora J.W."/>
            <person name="Aime M.C."/>
        </authorList>
    </citation>
    <scope>NUCLEOTIDE SEQUENCE [LARGE SCALE GENOMIC DNA]</scope>
    <source>
        <strain evidence="2 3">MCA 3882</strain>
    </source>
</reference>
<feature type="region of interest" description="Disordered" evidence="1">
    <location>
        <begin position="1"/>
        <end position="79"/>
    </location>
</feature>
<sequence>MINHGNARSGSMLLDTVPEEAEENQTSDKLDQLNEKTKSANLGLMGPPLFPPTKIDRRGSSSSSSLNSSEVSSDGFEVQPSLPNGQYSFITASYRAQLKKNNSSSTFNGSISSQIQSGSLTKSPSSSQTKYSSKALTKGIQLIPVGVYNDKLGTRKMQERQMPAFEALQSKRITPKAITDQNTATSQSSLSTYQNSAQSRRHKALRQWWDAEVQAKKPGKPGKPFCARGCVSPSDTMNEVQDSSNDGIREGFVPYTPNKLFAPPHHLARQEALQPPRSLEMESERIRSRLLWEAVQDGLVTLDTILALPLSWGDLCVEHYQDIGLISPTDSTRSDEMKGTLASVYPIENPLTINAKQNMKANSKKENNQSPALLSKGDKAKIMLQYTK</sequence>
<dbReference type="GeneID" id="37021541"/>
<name>A0A316V211_9BASI</name>
<feature type="region of interest" description="Disordered" evidence="1">
    <location>
        <begin position="102"/>
        <end position="133"/>
    </location>
</feature>
<accession>A0A316V211</accession>
<dbReference type="AlphaFoldDB" id="A0A316V211"/>
<evidence type="ECO:0000313" key="3">
    <source>
        <dbReference type="Proteomes" id="UP000245771"/>
    </source>
</evidence>
<evidence type="ECO:0000256" key="1">
    <source>
        <dbReference type="SAM" id="MobiDB-lite"/>
    </source>
</evidence>